<protein>
    <submittedName>
        <fullName evidence="1">Uncharacterized protein</fullName>
    </submittedName>
</protein>
<sequence length="230" mass="25852">MLRIESGTPWLSVRHGLNSNTDIGNCKNHFLGFGGLMSRRHPSTFQCTHSRMGNTAMTNSMFILPFRAHGRDSDIDLFFIGHTIYSDPDVLDYVTTYATIIIIAYLRGREGKYPKMASSDDFESISGSENSEEIVNASFFDELLNRLSPQLLKKNSNIRDAIVAYNVLNCVRRTAKSRQVCTGLLTTAAGHGLKPGMVWFVACEGTHKHEWLFLSPAPCRTWRTTKSRIV</sequence>
<proteinExistence type="predicted"/>
<reference evidence="1" key="1">
    <citation type="submission" date="2020-11" db="EMBL/GenBank/DDBJ databases">
        <authorList>
            <person name="Tran Van P."/>
        </authorList>
    </citation>
    <scope>NUCLEOTIDE SEQUENCE</scope>
</reference>
<name>A0A7R9I6N9_9NEOP</name>
<dbReference type="AlphaFoldDB" id="A0A7R9I6N9"/>
<dbReference type="EMBL" id="OD571765">
    <property type="protein sequence ID" value="CAD7449462.1"/>
    <property type="molecule type" value="Genomic_DNA"/>
</dbReference>
<organism evidence="1">
    <name type="scientific">Timema bartmani</name>
    <dbReference type="NCBI Taxonomy" id="61472"/>
    <lineage>
        <taxon>Eukaryota</taxon>
        <taxon>Metazoa</taxon>
        <taxon>Ecdysozoa</taxon>
        <taxon>Arthropoda</taxon>
        <taxon>Hexapoda</taxon>
        <taxon>Insecta</taxon>
        <taxon>Pterygota</taxon>
        <taxon>Neoptera</taxon>
        <taxon>Polyneoptera</taxon>
        <taxon>Phasmatodea</taxon>
        <taxon>Timematodea</taxon>
        <taxon>Timematoidea</taxon>
        <taxon>Timematidae</taxon>
        <taxon>Timema</taxon>
    </lineage>
</organism>
<gene>
    <name evidence="1" type="ORF">TBIB3V08_LOCUS11737</name>
</gene>
<accession>A0A7R9I6N9</accession>
<evidence type="ECO:0000313" key="1">
    <source>
        <dbReference type="EMBL" id="CAD7449462.1"/>
    </source>
</evidence>